<name>A0AAE8XD33_9CAUD</name>
<sequence length="49" mass="6170">MERFEQLKSQEEIDWEENRNSIRMWGWFFFITVVFYLLMFAALIKYLIS</sequence>
<organism evidence="2 3">
    <name type="scientific">Dinoroseobacter phage vB_DshP-R7L</name>
    <dbReference type="NCBI Taxonomy" id="2873349"/>
    <lineage>
        <taxon>Viruses</taxon>
        <taxon>Duplodnaviria</taxon>
        <taxon>Heunggongvirae</taxon>
        <taxon>Uroviricota</taxon>
        <taxon>Caudoviricetes</taxon>
        <taxon>Schitoviridae</taxon>
        <taxon>Rhodovirinae</taxon>
        <taxon>Gonggongvirus</taxon>
        <taxon>Gonggongvirus R7l</taxon>
    </lineage>
</organism>
<proteinExistence type="predicted"/>
<feature type="transmembrane region" description="Helical" evidence="1">
    <location>
        <begin position="24"/>
        <end position="48"/>
    </location>
</feature>
<evidence type="ECO:0000256" key="1">
    <source>
        <dbReference type="SAM" id="Phobius"/>
    </source>
</evidence>
<keyword evidence="1" id="KW-1133">Transmembrane helix</keyword>
<dbReference type="Proteomes" id="UP000828212">
    <property type="component" value="Segment"/>
</dbReference>
<keyword evidence="3" id="KW-1185">Reference proteome</keyword>
<evidence type="ECO:0000313" key="2">
    <source>
        <dbReference type="EMBL" id="UAT28857.1"/>
    </source>
</evidence>
<gene>
    <name evidence="2" type="ORF">R7L_gp18</name>
</gene>
<accession>A0AAE8XD33</accession>
<keyword evidence="1" id="KW-0472">Membrane</keyword>
<keyword evidence="1" id="KW-0812">Transmembrane</keyword>
<evidence type="ECO:0000313" key="3">
    <source>
        <dbReference type="Proteomes" id="UP000828212"/>
    </source>
</evidence>
<dbReference type="EMBL" id="MZ773648">
    <property type="protein sequence ID" value="UAT28857.1"/>
    <property type="molecule type" value="Genomic_DNA"/>
</dbReference>
<reference evidence="2" key="1">
    <citation type="submission" date="2021-08" db="EMBL/GenBank/DDBJ databases">
        <authorList>
            <person name="Lu L."/>
            <person name="Huang X."/>
            <person name="Zhang R."/>
            <person name="Jiao N."/>
        </authorList>
    </citation>
    <scope>NUCLEOTIDE SEQUENCE</scope>
</reference>
<protein>
    <submittedName>
        <fullName evidence="2">Uncharacterized protein</fullName>
    </submittedName>
</protein>